<dbReference type="InterPro" id="IPR017972">
    <property type="entry name" value="Cyt_P450_CS"/>
</dbReference>
<comment type="similarity">
    <text evidence="2 10">Belongs to the cytochrome P450 family.</text>
</comment>
<comment type="subcellular location">
    <subcellularLocation>
        <location evidence="1">Membrane</location>
    </subcellularLocation>
</comment>
<dbReference type="Proteomes" id="UP001497516">
    <property type="component" value="Chromosome 6"/>
</dbReference>
<dbReference type="GO" id="GO:0005506">
    <property type="term" value="F:iron ion binding"/>
    <property type="evidence" value="ECO:0007669"/>
    <property type="project" value="InterPro"/>
</dbReference>
<evidence type="ECO:0000256" key="9">
    <source>
        <dbReference type="PIRSR" id="PIRSR602401-1"/>
    </source>
</evidence>
<dbReference type="PROSITE" id="PS00086">
    <property type="entry name" value="CYTOCHROME_P450"/>
    <property type="match status" value="1"/>
</dbReference>
<dbReference type="CDD" id="cd20653">
    <property type="entry name" value="CYP81"/>
    <property type="match status" value="1"/>
</dbReference>
<evidence type="ECO:0000313" key="12">
    <source>
        <dbReference type="Proteomes" id="UP001497516"/>
    </source>
</evidence>
<dbReference type="GO" id="GO:0016705">
    <property type="term" value="F:oxidoreductase activity, acting on paired donors, with incorporation or reduction of molecular oxygen"/>
    <property type="evidence" value="ECO:0007669"/>
    <property type="project" value="InterPro"/>
</dbReference>
<feature type="binding site" description="axial binding residue" evidence="9">
    <location>
        <position position="457"/>
    </location>
    <ligand>
        <name>heme</name>
        <dbReference type="ChEBI" id="CHEBI:30413"/>
    </ligand>
    <ligandPart>
        <name>Fe</name>
        <dbReference type="ChEBI" id="CHEBI:18248"/>
    </ligandPart>
</feature>
<evidence type="ECO:0000256" key="4">
    <source>
        <dbReference type="ARBA" id="ARBA00022723"/>
    </source>
</evidence>
<evidence type="ECO:0000313" key="11">
    <source>
        <dbReference type="EMBL" id="CAL1395936.1"/>
    </source>
</evidence>
<evidence type="ECO:0000256" key="3">
    <source>
        <dbReference type="ARBA" id="ARBA00022617"/>
    </source>
</evidence>
<gene>
    <name evidence="11" type="ORF">LTRI10_LOCUS36331</name>
</gene>
<dbReference type="GO" id="GO:0004497">
    <property type="term" value="F:monooxygenase activity"/>
    <property type="evidence" value="ECO:0007669"/>
    <property type="project" value="UniProtKB-KW"/>
</dbReference>
<name>A0AAV2FCA7_9ROSI</name>
<dbReference type="Pfam" id="PF00067">
    <property type="entry name" value="p450"/>
    <property type="match status" value="1"/>
</dbReference>
<dbReference type="PRINTS" id="PR00463">
    <property type="entry name" value="EP450I"/>
</dbReference>
<dbReference type="InterPro" id="IPR002401">
    <property type="entry name" value="Cyt_P450_E_grp-I"/>
</dbReference>
<dbReference type="EMBL" id="OZ034819">
    <property type="protein sequence ID" value="CAL1395936.1"/>
    <property type="molecule type" value="Genomic_DNA"/>
</dbReference>
<evidence type="ECO:0000256" key="1">
    <source>
        <dbReference type="ARBA" id="ARBA00004370"/>
    </source>
</evidence>
<dbReference type="Gene3D" id="1.10.630.10">
    <property type="entry name" value="Cytochrome P450"/>
    <property type="match status" value="1"/>
</dbReference>
<keyword evidence="8" id="KW-0472">Membrane</keyword>
<reference evidence="11 12" key="1">
    <citation type="submission" date="2024-04" db="EMBL/GenBank/DDBJ databases">
        <authorList>
            <person name="Fracassetti M."/>
        </authorList>
    </citation>
    <scope>NUCLEOTIDE SEQUENCE [LARGE SCALE GENOMIC DNA]</scope>
</reference>
<keyword evidence="7 10" id="KW-0503">Monooxygenase</keyword>
<dbReference type="PRINTS" id="PR00385">
    <property type="entry name" value="P450"/>
</dbReference>
<keyword evidence="5 10" id="KW-0560">Oxidoreductase</keyword>
<keyword evidence="6 9" id="KW-0408">Iron</keyword>
<accession>A0AAV2FCA7</accession>
<evidence type="ECO:0000256" key="6">
    <source>
        <dbReference type="ARBA" id="ARBA00023004"/>
    </source>
</evidence>
<evidence type="ECO:0000256" key="10">
    <source>
        <dbReference type="RuleBase" id="RU000461"/>
    </source>
</evidence>
<dbReference type="PANTHER" id="PTHR47947:SF20">
    <property type="entry name" value="CYTOCHROME P450 FAMILY PROTEIN"/>
    <property type="match status" value="1"/>
</dbReference>
<dbReference type="FunFam" id="1.10.630.10:FF:000023">
    <property type="entry name" value="Cytochrome P450 family protein"/>
    <property type="match status" value="1"/>
</dbReference>
<evidence type="ECO:0008006" key="13">
    <source>
        <dbReference type="Google" id="ProtNLM"/>
    </source>
</evidence>
<dbReference type="InterPro" id="IPR050651">
    <property type="entry name" value="Plant_Cytochrome_P450_Monoox"/>
</dbReference>
<evidence type="ECO:0000256" key="7">
    <source>
        <dbReference type="ARBA" id="ARBA00023033"/>
    </source>
</evidence>
<organism evidence="11 12">
    <name type="scientific">Linum trigynum</name>
    <dbReference type="NCBI Taxonomy" id="586398"/>
    <lineage>
        <taxon>Eukaryota</taxon>
        <taxon>Viridiplantae</taxon>
        <taxon>Streptophyta</taxon>
        <taxon>Embryophyta</taxon>
        <taxon>Tracheophyta</taxon>
        <taxon>Spermatophyta</taxon>
        <taxon>Magnoliopsida</taxon>
        <taxon>eudicotyledons</taxon>
        <taxon>Gunneridae</taxon>
        <taxon>Pentapetalae</taxon>
        <taxon>rosids</taxon>
        <taxon>fabids</taxon>
        <taxon>Malpighiales</taxon>
        <taxon>Linaceae</taxon>
        <taxon>Linum</taxon>
    </lineage>
</organism>
<comment type="cofactor">
    <cofactor evidence="9">
        <name>heme</name>
        <dbReference type="ChEBI" id="CHEBI:30413"/>
    </cofactor>
</comment>
<dbReference type="PANTHER" id="PTHR47947">
    <property type="entry name" value="CYTOCHROME P450 82C3-RELATED"/>
    <property type="match status" value="1"/>
</dbReference>
<dbReference type="GO" id="GO:0020037">
    <property type="term" value="F:heme binding"/>
    <property type="evidence" value="ECO:0007669"/>
    <property type="project" value="InterPro"/>
</dbReference>
<dbReference type="GO" id="GO:0016020">
    <property type="term" value="C:membrane"/>
    <property type="evidence" value="ECO:0007669"/>
    <property type="project" value="UniProtKB-SubCell"/>
</dbReference>
<keyword evidence="12" id="KW-1185">Reference proteome</keyword>
<evidence type="ECO:0000256" key="8">
    <source>
        <dbReference type="ARBA" id="ARBA00023136"/>
    </source>
</evidence>
<keyword evidence="3 9" id="KW-0349">Heme</keyword>
<dbReference type="InterPro" id="IPR001128">
    <property type="entry name" value="Cyt_P450"/>
</dbReference>
<proteinExistence type="inferred from homology"/>
<dbReference type="InterPro" id="IPR036396">
    <property type="entry name" value="Cyt_P450_sf"/>
</dbReference>
<protein>
    <recommendedName>
        <fullName evidence="13">Cytochrome P450</fullName>
    </recommendedName>
</protein>
<evidence type="ECO:0000256" key="2">
    <source>
        <dbReference type="ARBA" id="ARBA00010617"/>
    </source>
</evidence>
<dbReference type="AlphaFoldDB" id="A0AAV2FCA7"/>
<keyword evidence="4 9" id="KW-0479">Metal-binding</keyword>
<evidence type="ECO:0000256" key="5">
    <source>
        <dbReference type="ARBA" id="ARBA00023002"/>
    </source>
</evidence>
<sequence>MTMELARWLDLLLLFSFSSFLCVLAATFLRSKLKTSKFSLPPTPPSRPVTGHLHLLKSPLHRALHELSTKYGDIFSLRFGTRKVLVISSPNLVEECFTKNDVVFANRPVLIAGKHLNYNNTTMGFSSYGDHWRNLRRLSTVELFSTSRINSFSGIRADEVRLLLKKLFLESRAQTAAAEVRVNLTENVLELAFNVVMRIIAGKRYYGDGRVDEGAKEFQDIIKEMEALRGSSNLNDYIPILRWVDYGGVEKRMIKLGKKMDGFLQVLVDEQERLRSREGIESKPNLVNVLLSLRETDPEFYTDQTIKGIISTTLTAGTQTSAATLEWAMSLLLNNPKKLEKAFLEMESVVGLDRMFEESDIPNLSYLHSIINESHRLFPPAPLLLPHVSSADCKVGGFDVARGTMLLVNTWTMNRDRRFWPEAEEFVPERFEGGGGGGGGEGEGFKLVPFGAGRRACPGAGLAKRIVALTLGSLIQSFEWERVDGEEIDMREGAGLTMPKALPLEAICRPREAMVKVLSSI</sequence>
<dbReference type="SUPFAM" id="SSF48264">
    <property type="entry name" value="Cytochrome P450"/>
    <property type="match status" value="1"/>
</dbReference>